<evidence type="ECO:0000313" key="2">
    <source>
        <dbReference type="EMBL" id="PSJ80253.1"/>
    </source>
</evidence>
<name>A0A2P7U029_9NEIS</name>
<proteinExistence type="predicted"/>
<dbReference type="EMBL" id="PXYY01000039">
    <property type="protein sequence ID" value="PSJ80253.1"/>
    <property type="molecule type" value="Genomic_DNA"/>
</dbReference>
<sequence>MNFLKIKSAIKPDKKGAVMPDLENKLHHYLYGILFLTAMAAALFVGFPMEKPRKIDSYKIHDMPFKQKLVLQPGQEQEFYFRLKTDDKKNYASQMVGVAFLIPADDDVLLRKLIDKIDAGQLPFDVSLVYYHKDGG</sequence>
<feature type="transmembrane region" description="Helical" evidence="1">
    <location>
        <begin position="29"/>
        <end position="49"/>
    </location>
</feature>
<keyword evidence="1" id="KW-0812">Transmembrane</keyword>
<dbReference type="AlphaFoldDB" id="A0A2P7U029"/>
<accession>A0A2P7U029</accession>
<protein>
    <submittedName>
        <fullName evidence="2">Uncharacterized protein</fullName>
    </submittedName>
</protein>
<gene>
    <name evidence="2" type="ORF">C7N83_07310</name>
</gene>
<evidence type="ECO:0000313" key="3">
    <source>
        <dbReference type="Proteomes" id="UP000241868"/>
    </source>
</evidence>
<evidence type="ECO:0000256" key="1">
    <source>
        <dbReference type="SAM" id="Phobius"/>
    </source>
</evidence>
<organism evidence="2 3">
    <name type="scientific">Neisseria iguanae</name>
    <dbReference type="NCBI Taxonomy" id="90242"/>
    <lineage>
        <taxon>Bacteria</taxon>
        <taxon>Pseudomonadati</taxon>
        <taxon>Pseudomonadota</taxon>
        <taxon>Betaproteobacteria</taxon>
        <taxon>Neisseriales</taxon>
        <taxon>Neisseriaceae</taxon>
        <taxon>Neisseria</taxon>
    </lineage>
</organism>
<keyword evidence="1" id="KW-0472">Membrane</keyword>
<dbReference type="Proteomes" id="UP000241868">
    <property type="component" value="Unassembled WGS sequence"/>
</dbReference>
<keyword evidence="1" id="KW-1133">Transmembrane helix</keyword>
<keyword evidence="3" id="KW-1185">Reference proteome</keyword>
<reference evidence="2 3" key="1">
    <citation type="submission" date="2018-03" db="EMBL/GenBank/DDBJ databases">
        <title>Neisseria weixii sp. nov., isolated from the intestinal contents of Tibetan Plateau pika (Ochotona curzoniae) in Yushu, Qinghai Province, China.</title>
        <authorList>
            <person name="Gui Z."/>
        </authorList>
    </citation>
    <scope>NUCLEOTIDE SEQUENCE [LARGE SCALE GENOMIC DNA]</scope>
    <source>
        <strain evidence="2 3">ATCC 51483</strain>
    </source>
</reference>
<comment type="caution">
    <text evidence="2">The sequence shown here is derived from an EMBL/GenBank/DDBJ whole genome shotgun (WGS) entry which is preliminary data.</text>
</comment>